<sequence>MIDYLLDHARQHVWCNPSIDRQVVLEMSRLTPIGGVKDKMSLMWDKIALPVASTSFHVYQIGSNFPPQLNLPTTINTWINFADVCMQQNQIADFFLVDGRQYPRSCCWLARTVDRNYIVAVQILKKIDSLDTQPINLRLYSNAYFNSDRSNESIKIEVQGGVMATTSAIAALTTAFNTARSRGYGYTYAFHNGEYVASFSPATVSVGDIVEFVFDASVYRVVDFDVGSLPTFTSTLDSLAKYILHPTKADDLNDIQYRDDIDIFLYKTTSTGEVKGIYYYRYMDTAVRMLTHADYAIPQSLVQTFVQNHKYWGNATNLKLRVQMREPSFDRTLVFDANRIMELYKLTDSQIMQAMSGVNSLVPEWQAATLEASYYTKIMRSSWTGITINDVEQAYGYNAMSKLIGDTPQKMSVDASSGNYVQLPPGLRTLSTVFEFDSAGLLLGYYTHTEGVRYYPKNNATALVEVISGTGSKLLSITQGNDPVTLGADNGYRLYVSPKQNRVSTNQWVEVDPSDSTHVNVTNGVVTWTHNTYDWQGAVKQDDRFLVQQYTLNSSYDLLQFTLTYGSTAGVALTIPPGRIDIWLNKHRLVKGIDYYMVFPTIVIVNKEYLNTTTGIQDVVVRAYGFCTPAMTIEENNQYGFVQNGVLSYNNQYNLRDDRVIQITIDGGAYHRDGLHFGEDGLVTVVEEAYEGRPYEISDIVVPIRGVTDYSVYLYREQAQATDARVSAYLNTLLPEHEFPTAPDIERKYQVFSPFLNYIIGEIANGVLVVPTTPMTDKQVIDSTSTYQYLLAYDPCIVGVVSKQYEVIHPIIGDGPVSVTSVEYAYVDRIISLMLGSQVDITTFLTIED</sequence>
<proteinExistence type="predicted"/>
<protein>
    <submittedName>
        <fullName evidence="1">Putative virion structural protein</fullName>
    </submittedName>
</protein>
<reference evidence="1 2" key="1">
    <citation type="submission" date="2020-09" db="EMBL/GenBank/DDBJ databases">
        <authorList>
            <person name="Jameson E."/>
        </authorList>
    </citation>
    <scope>NUCLEOTIDE SEQUENCE [LARGE SCALE GENOMIC DNA]</scope>
</reference>
<name>A0A7R8MJL0_9CAUD</name>
<evidence type="ECO:0000313" key="2">
    <source>
        <dbReference type="Proteomes" id="UP000596247"/>
    </source>
</evidence>
<dbReference type="Pfam" id="PF23823">
    <property type="entry name" value="DUF7193"/>
    <property type="match status" value="1"/>
</dbReference>
<organism evidence="1 2">
    <name type="scientific">Klebsiella phage vB_KvM-Eowyn</name>
    <dbReference type="NCBI Taxonomy" id="2762819"/>
    <lineage>
        <taxon>Viruses</taxon>
        <taxon>Duplodnaviria</taxon>
        <taxon>Heunggongvirae</taxon>
        <taxon>Uroviricota</taxon>
        <taxon>Caudoviricetes</taxon>
        <taxon>Chimalliviridae</taxon>
        <taxon>Eowynvirus</taxon>
        <taxon>Eowynvirus eowyn</taxon>
    </lineage>
</organism>
<dbReference type="EMBL" id="LR881104">
    <property type="protein sequence ID" value="CAD5236199.1"/>
    <property type="molecule type" value="Genomic_DNA"/>
</dbReference>
<dbReference type="Proteomes" id="UP000596247">
    <property type="component" value="Chromosome"/>
</dbReference>
<dbReference type="InterPro" id="IPR055617">
    <property type="entry name" value="DUF7193"/>
</dbReference>
<accession>A0A7R8MJL0</accession>
<gene>
    <name evidence="1" type="ORF">LLCLJKAH_00210</name>
</gene>
<evidence type="ECO:0000313" key="1">
    <source>
        <dbReference type="EMBL" id="CAD5236199.1"/>
    </source>
</evidence>
<keyword evidence="2" id="KW-1185">Reference proteome</keyword>